<dbReference type="PANTHER" id="PTHR12311">
    <property type="entry name" value="ACTIVATOR OF BASAL TRANSCRIPTION 1"/>
    <property type="match status" value="1"/>
</dbReference>
<dbReference type="InterPro" id="IPR039119">
    <property type="entry name" value="ABT1/Esf2"/>
</dbReference>
<dbReference type="KEGG" id="gsl:Gasu_12480"/>
<gene>
    <name evidence="7" type="ORF">Gasu_12480</name>
</gene>
<dbReference type="GO" id="GO:0000480">
    <property type="term" value="P:endonucleolytic cleavage in 5'-ETS of tricistronic rRNA transcript (SSU-rRNA, 5.8S rRNA, LSU-rRNA)"/>
    <property type="evidence" value="ECO:0007669"/>
    <property type="project" value="TreeGrafter"/>
</dbReference>
<dbReference type="GO" id="GO:0005730">
    <property type="term" value="C:nucleolus"/>
    <property type="evidence" value="ECO:0007669"/>
    <property type="project" value="UniProtKB-SubCell"/>
</dbReference>
<dbReference type="PANTHER" id="PTHR12311:SF7">
    <property type="entry name" value="ACTIVATOR OF BASAL TRANSCRIPTION 1"/>
    <property type="match status" value="1"/>
</dbReference>
<comment type="subcellular location">
    <subcellularLocation>
        <location evidence="1">Nucleus</location>
        <location evidence="1">Nucleolus</location>
    </subcellularLocation>
</comment>
<keyword evidence="3 5" id="KW-0694">RNA-binding</keyword>
<dbReference type="PROSITE" id="PS50102">
    <property type="entry name" value="RRM"/>
    <property type="match status" value="1"/>
</dbReference>
<dbReference type="InterPro" id="IPR012677">
    <property type="entry name" value="Nucleotide-bd_a/b_plait_sf"/>
</dbReference>
<dbReference type="Gene3D" id="3.30.70.330">
    <property type="match status" value="1"/>
</dbReference>
<organism evidence="7 8">
    <name type="scientific">Galdieria sulphuraria</name>
    <name type="common">Red alga</name>
    <dbReference type="NCBI Taxonomy" id="130081"/>
    <lineage>
        <taxon>Eukaryota</taxon>
        <taxon>Rhodophyta</taxon>
        <taxon>Bangiophyceae</taxon>
        <taxon>Galdieriales</taxon>
        <taxon>Galdieriaceae</taxon>
        <taxon>Galdieria</taxon>
    </lineage>
</organism>
<evidence type="ECO:0000256" key="2">
    <source>
        <dbReference type="ARBA" id="ARBA00005819"/>
    </source>
</evidence>
<feature type="domain" description="RRM" evidence="6">
    <location>
        <begin position="24"/>
        <end position="110"/>
    </location>
</feature>
<dbReference type="GO" id="GO:0034462">
    <property type="term" value="P:small-subunit processome assembly"/>
    <property type="evidence" value="ECO:0007669"/>
    <property type="project" value="TreeGrafter"/>
</dbReference>
<dbReference type="GO" id="GO:0003723">
    <property type="term" value="F:RNA binding"/>
    <property type="evidence" value="ECO:0007669"/>
    <property type="project" value="UniProtKB-UniRule"/>
</dbReference>
<dbReference type="InterPro" id="IPR035979">
    <property type="entry name" value="RBD_domain_sf"/>
</dbReference>
<comment type="similarity">
    <text evidence="2">Belongs to the ESF2/ABP1 family.</text>
</comment>
<dbReference type="RefSeq" id="XP_005708097.1">
    <property type="nucleotide sequence ID" value="XM_005708040.1"/>
</dbReference>
<evidence type="ECO:0000256" key="3">
    <source>
        <dbReference type="ARBA" id="ARBA00022884"/>
    </source>
</evidence>
<dbReference type="GeneID" id="17090212"/>
<dbReference type="STRING" id="130081.M2XMZ7"/>
<name>M2XMZ7_GALSU</name>
<dbReference type="SUPFAM" id="SSF54928">
    <property type="entry name" value="RNA-binding domain, RBD"/>
    <property type="match status" value="1"/>
</dbReference>
<evidence type="ECO:0000313" key="7">
    <source>
        <dbReference type="EMBL" id="EME31577.1"/>
    </source>
</evidence>
<dbReference type="GO" id="GO:0000447">
    <property type="term" value="P:endonucleolytic cleavage in ITS1 to separate SSU-rRNA from 5.8S rRNA and LSU-rRNA from tricistronic rRNA transcript (SSU-rRNA, 5.8S rRNA, LSU-rRNA)"/>
    <property type="evidence" value="ECO:0007669"/>
    <property type="project" value="TreeGrafter"/>
</dbReference>
<protein>
    <recommendedName>
        <fullName evidence="6">RRM domain-containing protein</fullName>
    </recommendedName>
</protein>
<dbReference type="SMART" id="SM00360">
    <property type="entry name" value="RRM"/>
    <property type="match status" value="1"/>
</dbReference>
<evidence type="ECO:0000256" key="5">
    <source>
        <dbReference type="PROSITE-ProRule" id="PRU00176"/>
    </source>
</evidence>
<dbReference type="Gramene" id="EME31577">
    <property type="protein sequence ID" value="EME31577"/>
    <property type="gene ID" value="Gasu_12480"/>
</dbReference>
<sequence>MKSRKGSNTTENSSDDFAQSTEGGVVFITRVPPRMSVVDVRSIFSKIGSVDRIWLEPEDAESRKCRTKAGGSRRKRSKYGWIEFLDEEKAKLAVDLLNNQPIGYSLGSRRKPFSEDLWSLRYLKGFKWYHLVEEKALEWKHKNRRLNLELSQMARERDFYLSRVECANVVAKIKKRKVKKSQFNADISVSNEQSSSLSLCPYATALSEDNSTKASTTVKTSHSEESAVQCHSSKNSNIEGVMQKIFCPHN</sequence>
<dbReference type="OrthoDB" id="5885at2759"/>
<dbReference type="InterPro" id="IPR000504">
    <property type="entry name" value="RRM_dom"/>
</dbReference>
<reference evidence="8" key="1">
    <citation type="journal article" date="2013" name="Science">
        <title>Gene transfer from bacteria and archaea facilitated evolution of an extremophilic eukaryote.</title>
        <authorList>
            <person name="Schonknecht G."/>
            <person name="Chen W.H."/>
            <person name="Ternes C.M."/>
            <person name="Barbier G.G."/>
            <person name="Shrestha R.P."/>
            <person name="Stanke M."/>
            <person name="Brautigam A."/>
            <person name="Baker B.J."/>
            <person name="Banfield J.F."/>
            <person name="Garavito R.M."/>
            <person name="Carr K."/>
            <person name="Wilkerson C."/>
            <person name="Rensing S.A."/>
            <person name="Gagneul D."/>
            <person name="Dickenson N.E."/>
            <person name="Oesterhelt C."/>
            <person name="Lercher M.J."/>
            <person name="Weber A.P."/>
        </authorList>
    </citation>
    <scope>NUCLEOTIDE SEQUENCE [LARGE SCALE GENOMIC DNA]</scope>
    <source>
        <strain evidence="8">074W</strain>
    </source>
</reference>
<dbReference type="InterPro" id="IPR034353">
    <property type="entry name" value="ABT1/ESF2_RRM"/>
</dbReference>
<proteinExistence type="inferred from homology"/>
<dbReference type="AlphaFoldDB" id="M2XMZ7"/>
<evidence type="ECO:0000313" key="8">
    <source>
        <dbReference type="Proteomes" id="UP000030680"/>
    </source>
</evidence>
<dbReference type="EMBL" id="KB454491">
    <property type="protein sequence ID" value="EME31577.1"/>
    <property type="molecule type" value="Genomic_DNA"/>
</dbReference>
<keyword evidence="4" id="KW-0539">Nucleus</keyword>
<evidence type="ECO:0000256" key="4">
    <source>
        <dbReference type="ARBA" id="ARBA00023242"/>
    </source>
</evidence>
<dbReference type="eggNOG" id="KOG3152">
    <property type="taxonomic scope" value="Eukaryota"/>
</dbReference>
<keyword evidence="8" id="KW-1185">Reference proteome</keyword>
<evidence type="ECO:0000256" key="1">
    <source>
        <dbReference type="ARBA" id="ARBA00004604"/>
    </source>
</evidence>
<dbReference type="OMA" id="FKWIHLV"/>
<dbReference type="Proteomes" id="UP000030680">
    <property type="component" value="Unassembled WGS sequence"/>
</dbReference>
<dbReference type="GO" id="GO:0000472">
    <property type="term" value="P:endonucleolytic cleavage to generate mature 5'-end of SSU-rRNA from (SSU-rRNA, 5.8S rRNA, LSU-rRNA)"/>
    <property type="evidence" value="ECO:0007669"/>
    <property type="project" value="TreeGrafter"/>
</dbReference>
<accession>M2XMZ7</accession>
<dbReference type="CDD" id="cd12263">
    <property type="entry name" value="RRM_ABT1_like"/>
    <property type="match status" value="1"/>
</dbReference>
<evidence type="ECO:0000259" key="6">
    <source>
        <dbReference type="PROSITE" id="PS50102"/>
    </source>
</evidence>